<name>A0A4Y2Q2D7_ARAVE</name>
<reference evidence="3 4" key="1">
    <citation type="journal article" date="2019" name="Sci. Rep.">
        <title>Orb-weaving spider Araneus ventricosus genome elucidates the spidroin gene catalogue.</title>
        <authorList>
            <person name="Kono N."/>
            <person name="Nakamura H."/>
            <person name="Ohtoshi R."/>
            <person name="Moran D.A.P."/>
            <person name="Shinohara A."/>
            <person name="Yoshida Y."/>
            <person name="Fujiwara M."/>
            <person name="Mori M."/>
            <person name="Tomita M."/>
            <person name="Arakawa K."/>
        </authorList>
    </citation>
    <scope>NUCLEOTIDE SEQUENCE [LARGE SCALE GENOMIC DNA]</scope>
</reference>
<organism evidence="3 4">
    <name type="scientific">Araneus ventricosus</name>
    <name type="common">Orbweaver spider</name>
    <name type="synonym">Epeira ventricosa</name>
    <dbReference type="NCBI Taxonomy" id="182803"/>
    <lineage>
        <taxon>Eukaryota</taxon>
        <taxon>Metazoa</taxon>
        <taxon>Ecdysozoa</taxon>
        <taxon>Arthropoda</taxon>
        <taxon>Chelicerata</taxon>
        <taxon>Arachnida</taxon>
        <taxon>Araneae</taxon>
        <taxon>Araneomorphae</taxon>
        <taxon>Entelegynae</taxon>
        <taxon>Araneoidea</taxon>
        <taxon>Araneidae</taxon>
        <taxon>Araneus</taxon>
    </lineage>
</organism>
<dbReference type="Gene3D" id="3.30.710.10">
    <property type="entry name" value="Potassium Channel Kv1.1, Chain A"/>
    <property type="match status" value="1"/>
</dbReference>
<dbReference type="Gene3D" id="1.25.40.420">
    <property type="match status" value="1"/>
</dbReference>
<comment type="caution">
    <text evidence="3">The sequence shown here is derived from an EMBL/GenBank/DDBJ whole genome shotgun (WGS) entry which is preliminary data.</text>
</comment>
<evidence type="ECO:0000313" key="3">
    <source>
        <dbReference type="EMBL" id="GBN57040.1"/>
    </source>
</evidence>
<dbReference type="GO" id="GO:0030163">
    <property type="term" value="P:protein catabolic process"/>
    <property type="evidence" value="ECO:0007669"/>
    <property type="project" value="UniProtKB-ARBA"/>
</dbReference>
<dbReference type="AlphaFoldDB" id="A0A4Y2Q2D7"/>
<gene>
    <name evidence="3" type="primary">Tdpoz4_44</name>
    <name evidence="3" type="ORF">AVEN_7043_1</name>
</gene>
<dbReference type="Pfam" id="PF00651">
    <property type="entry name" value="BTB"/>
    <property type="match status" value="1"/>
</dbReference>
<dbReference type="PROSITE" id="PS50097">
    <property type="entry name" value="BTB"/>
    <property type="match status" value="1"/>
</dbReference>
<dbReference type="OrthoDB" id="6359816at2759"/>
<proteinExistence type="predicted"/>
<evidence type="ECO:0000259" key="2">
    <source>
        <dbReference type="PROSITE" id="PS50144"/>
    </source>
</evidence>
<dbReference type="InterPro" id="IPR011333">
    <property type="entry name" value="SKP1/BTB/POZ_sf"/>
</dbReference>
<dbReference type="SMART" id="SM00225">
    <property type="entry name" value="BTB"/>
    <property type="match status" value="1"/>
</dbReference>
<dbReference type="PROSITE" id="PS50144">
    <property type="entry name" value="MATH"/>
    <property type="match status" value="1"/>
</dbReference>
<dbReference type="InterPro" id="IPR000210">
    <property type="entry name" value="BTB/POZ_dom"/>
</dbReference>
<dbReference type="SUPFAM" id="SSF49599">
    <property type="entry name" value="TRAF domain-like"/>
    <property type="match status" value="1"/>
</dbReference>
<protein>
    <submittedName>
        <fullName evidence="3">TD and POZ domain-containing protein 4</fullName>
    </submittedName>
</protein>
<sequence length="496" mass="57510">MASQEISKIHFYTITWAVNNFSYCWQKKGEALASPSFFFNKGEETKWKLLLFPRGRIDDDYTLCLRRENDCEAVENENVRYNIKILAANGSILHICESRYSSDEVTIERGLFSREARKYLPQDILTLRCRITFVGKEPEIRQLFARTIINVENMSFQWSIEKFSNFTPEEIKTFVIKSTSKDVMMKINLFLTEAQYSMSNIFMNICPVAQCVKYFTVRTFILNSKNSKVDSGEFKCWFDSGKWFDNGTFPLKFTKKNLMNNFYSPSDVLTLIFELTISTGLAFEGVEKIVSMHTSLTPNEVTQSWRNYNALENISDSSCALTTDLMSLYKEQSLCDMKLQTKTNIFPVHTVILGARSPVFRAMFSSEMKEKISGCVDVSDLDDETVRRLLLYFYTDKLEDLKWNVTIQLYKAADKYSVISLKERCSLFLNRNLHVENACEALILSDLHEDKDLKITAQNCILSNATEILKSEEWKLLVNTYSKLAIETMSRNWIQD</sequence>
<dbReference type="InterPro" id="IPR008974">
    <property type="entry name" value="TRAF-like"/>
</dbReference>
<dbReference type="EMBL" id="BGPR01012654">
    <property type="protein sequence ID" value="GBN57040.1"/>
    <property type="molecule type" value="Genomic_DNA"/>
</dbReference>
<keyword evidence="4" id="KW-1185">Reference proteome</keyword>
<dbReference type="SUPFAM" id="SSF54695">
    <property type="entry name" value="POZ domain"/>
    <property type="match status" value="1"/>
</dbReference>
<dbReference type="InterPro" id="IPR002083">
    <property type="entry name" value="MATH/TRAF_dom"/>
</dbReference>
<evidence type="ECO:0000259" key="1">
    <source>
        <dbReference type="PROSITE" id="PS50097"/>
    </source>
</evidence>
<feature type="domain" description="MATH" evidence="2">
    <location>
        <begin position="11"/>
        <end position="131"/>
    </location>
</feature>
<accession>A0A4Y2Q2D7</accession>
<dbReference type="Gene3D" id="2.60.210.10">
    <property type="entry name" value="Apoptosis, Tumor Necrosis Factor Receptor Associated Protein 2, Chain A"/>
    <property type="match status" value="1"/>
</dbReference>
<dbReference type="PANTHER" id="PTHR24413">
    <property type="entry name" value="SPECKLE-TYPE POZ PROTEIN"/>
    <property type="match status" value="1"/>
</dbReference>
<dbReference type="Proteomes" id="UP000499080">
    <property type="component" value="Unassembled WGS sequence"/>
</dbReference>
<evidence type="ECO:0000313" key="4">
    <source>
        <dbReference type="Proteomes" id="UP000499080"/>
    </source>
</evidence>
<feature type="domain" description="BTB" evidence="1">
    <location>
        <begin position="335"/>
        <end position="402"/>
    </location>
</feature>